<organism evidence="2 3">
    <name type="scientific">Curtobacterium flaccumfaciens</name>
    <dbReference type="NCBI Taxonomy" id="2035"/>
    <lineage>
        <taxon>Bacteria</taxon>
        <taxon>Bacillati</taxon>
        <taxon>Actinomycetota</taxon>
        <taxon>Actinomycetes</taxon>
        <taxon>Micrococcales</taxon>
        <taxon>Microbacteriaceae</taxon>
        <taxon>Curtobacterium</taxon>
    </lineage>
</organism>
<evidence type="ECO:0000259" key="1">
    <source>
        <dbReference type="Pfam" id="PF09851"/>
    </source>
</evidence>
<dbReference type="AlphaFoldDB" id="A0A4V6PQE6"/>
<dbReference type="Pfam" id="PF09851">
    <property type="entry name" value="SHOCT"/>
    <property type="match status" value="1"/>
</dbReference>
<dbReference type="Proteomes" id="UP000295764">
    <property type="component" value="Unassembled WGS sequence"/>
</dbReference>
<feature type="domain" description="SHOCT" evidence="1">
    <location>
        <begin position="184"/>
        <end position="211"/>
    </location>
</feature>
<dbReference type="RefSeq" id="WP_243736371.1">
    <property type="nucleotide sequence ID" value="NZ_SNVW01000008.1"/>
</dbReference>
<gene>
    <name evidence="2" type="ORF">EDF64_10832</name>
</gene>
<dbReference type="InterPro" id="IPR018649">
    <property type="entry name" value="SHOCT"/>
</dbReference>
<comment type="caution">
    <text evidence="2">The sequence shown here is derived from an EMBL/GenBank/DDBJ whole genome shotgun (WGS) entry which is preliminary data.</text>
</comment>
<evidence type="ECO:0000313" key="3">
    <source>
        <dbReference type="Proteomes" id="UP000295764"/>
    </source>
</evidence>
<sequence length="214" mass="22502">MASNGKVIGGAYVDSMVSVAAFGSGIVIQSGFRGRKVNTETVARWHEVPLESRTAKTASAVGQAVAEAVLPRFLSRGASAAIGASIDSSTRVPHGVRIEWSDDKPPSLLKLPDDLFAHFELVLGALREEPPADLVTGQAAVAVVTTAPVTPDAPQTLTEQAFSMVSGLIKERTRPSDVAPDVAEQLVQLASLRDAGVLTEAEFTTKKAELLARM</sequence>
<accession>A0A4V6PQE6</accession>
<proteinExistence type="predicted"/>
<dbReference type="EMBL" id="SNVW01000008">
    <property type="protein sequence ID" value="TDN43362.1"/>
    <property type="molecule type" value="Genomic_DNA"/>
</dbReference>
<reference evidence="2 3" key="1">
    <citation type="submission" date="2019-03" db="EMBL/GenBank/DDBJ databases">
        <title>Genomic analyses of the natural microbiome of Caenorhabditis elegans.</title>
        <authorList>
            <person name="Samuel B."/>
        </authorList>
    </citation>
    <scope>NUCLEOTIDE SEQUENCE [LARGE SCALE GENOMIC DNA]</scope>
    <source>
        <strain evidence="2 3">JUb65</strain>
    </source>
</reference>
<protein>
    <submittedName>
        <fullName evidence="2">Putative oligomerization/nucleic acid binding protein</fullName>
    </submittedName>
</protein>
<evidence type="ECO:0000313" key="2">
    <source>
        <dbReference type="EMBL" id="TDN43362.1"/>
    </source>
</evidence>
<name>A0A4V6PQE6_9MICO</name>